<dbReference type="Gene3D" id="3.30.40.10">
    <property type="entry name" value="Zinc/RING finger domain, C3HC4 (zinc finger)"/>
    <property type="match status" value="1"/>
</dbReference>
<feature type="compositionally biased region" description="Low complexity" evidence="8">
    <location>
        <begin position="177"/>
        <end position="190"/>
    </location>
</feature>
<dbReference type="InterPro" id="IPR019787">
    <property type="entry name" value="Znf_PHD-finger"/>
</dbReference>
<dbReference type="GO" id="GO:0008270">
    <property type="term" value="F:zinc ion binding"/>
    <property type="evidence" value="ECO:0007669"/>
    <property type="project" value="UniProtKB-KW"/>
</dbReference>
<keyword evidence="3 6" id="KW-0863">Zinc-finger</keyword>
<evidence type="ECO:0000256" key="6">
    <source>
        <dbReference type="PROSITE-ProRule" id="PRU00146"/>
    </source>
</evidence>
<feature type="compositionally biased region" description="Polar residues" evidence="8">
    <location>
        <begin position="213"/>
        <end position="225"/>
    </location>
</feature>
<feature type="coiled-coil region" evidence="7">
    <location>
        <begin position="449"/>
        <end position="476"/>
    </location>
</feature>
<dbReference type="AlphaFoldDB" id="A0A9W9PAS5"/>
<organism evidence="10 11">
    <name type="scientific">Penicillium chermesinum</name>
    <dbReference type="NCBI Taxonomy" id="63820"/>
    <lineage>
        <taxon>Eukaryota</taxon>
        <taxon>Fungi</taxon>
        <taxon>Dikarya</taxon>
        <taxon>Ascomycota</taxon>
        <taxon>Pezizomycotina</taxon>
        <taxon>Eurotiomycetes</taxon>
        <taxon>Eurotiomycetidae</taxon>
        <taxon>Eurotiales</taxon>
        <taxon>Aspergillaceae</taxon>
        <taxon>Penicillium</taxon>
    </lineage>
</organism>
<feature type="compositionally biased region" description="Acidic residues" evidence="8">
    <location>
        <begin position="257"/>
        <end position="266"/>
    </location>
</feature>
<feature type="domain" description="PHD-type" evidence="9">
    <location>
        <begin position="271"/>
        <end position="322"/>
    </location>
</feature>
<protein>
    <recommendedName>
        <fullName evidence="9">PHD-type domain-containing protein</fullName>
    </recommendedName>
</protein>
<proteinExistence type="predicted"/>
<gene>
    <name evidence="10" type="ORF">N7468_004136</name>
</gene>
<dbReference type="InterPro" id="IPR037869">
    <property type="entry name" value="Spp1/CFP1"/>
</dbReference>
<feature type="compositionally biased region" description="Basic residues" evidence="8">
    <location>
        <begin position="191"/>
        <end position="202"/>
    </location>
</feature>
<keyword evidence="4" id="KW-0862">Zinc</keyword>
<accession>A0A9W9PAS5</accession>
<feature type="compositionally biased region" description="Low complexity" evidence="8">
    <location>
        <begin position="130"/>
        <end position="144"/>
    </location>
</feature>
<comment type="caution">
    <text evidence="10">The sequence shown here is derived from an EMBL/GenBank/DDBJ whole genome shotgun (WGS) entry which is preliminary data.</text>
</comment>
<name>A0A9W9PAS5_9EURO</name>
<comment type="subcellular location">
    <subcellularLocation>
        <location evidence="1">Nucleus</location>
    </subcellularLocation>
</comment>
<dbReference type="EMBL" id="JAPQKS010000003">
    <property type="protein sequence ID" value="KAJ5239517.1"/>
    <property type="molecule type" value="Genomic_DNA"/>
</dbReference>
<dbReference type="OrthoDB" id="436852at2759"/>
<dbReference type="PANTHER" id="PTHR46174:SF1">
    <property type="entry name" value="CXXC-TYPE ZINC FINGER PROTEIN 1"/>
    <property type="match status" value="1"/>
</dbReference>
<dbReference type="SMART" id="SM00249">
    <property type="entry name" value="PHD"/>
    <property type="match status" value="1"/>
</dbReference>
<evidence type="ECO:0000313" key="10">
    <source>
        <dbReference type="EMBL" id="KAJ5239517.1"/>
    </source>
</evidence>
<evidence type="ECO:0000256" key="5">
    <source>
        <dbReference type="ARBA" id="ARBA00023242"/>
    </source>
</evidence>
<evidence type="ECO:0000256" key="8">
    <source>
        <dbReference type="SAM" id="MobiDB-lite"/>
    </source>
</evidence>
<dbReference type="PROSITE" id="PS50016">
    <property type="entry name" value="ZF_PHD_2"/>
    <property type="match status" value="1"/>
</dbReference>
<dbReference type="InterPro" id="IPR019786">
    <property type="entry name" value="Zinc_finger_PHD-type_CS"/>
</dbReference>
<dbReference type="PANTHER" id="PTHR46174">
    <property type="entry name" value="CXXC-TYPE ZINC FINGER PROTEIN 1"/>
    <property type="match status" value="1"/>
</dbReference>
<dbReference type="SUPFAM" id="SSF57903">
    <property type="entry name" value="FYVE/PHD zinc finger"/>
    <property type="match status" value="1"/>
</dbReference>
<evidence type="ECO:0000256" key="1">
    <source>
        <dbReference type="ARBA" id="ARBA00004123"/>
    </source>
</evidence>
<keyword evidence="5" id="KW-0539">Nucleus</keyword>
<dbReference type="Proteomes" id="UP001150941">
    <property type="component" value="Unassembled WGS sequence"/>
</dbReference>
<feature type="compositionally biased region" description="Basic and acidic residues" evidence="8">
    <location>
        <begin position="37"/>
        <end position="53"/>
    </location>
</feature>
<dbReference type="InterPro" id="IPR011011">
    <property type="entry name" value="Znf_FYVE_PHD"/>
</dbReference>
<reference evidence="10" key="1">
    <citation type="submission" date="2022-11" db="EMBL/GenBank/DDBJ databases">
        <authorList>
            <person name="Petersen C."/>
        </authorList>
    </citation>
    <scope>NUCLEOTIDE SEQUENCE</scope>
    <source>
        <strain evidence="10">IBT 19713</strain>
    </source>
</reference>
<keyword evidence="2" id="KW-0479">Metal-binding</keyword>
<feature type="compositionally biased region" description="Polar residues" evidence="8">
    <location>
        <begin position="421"/>
        <end position="435"/>
    </location>
</feature>
<dbReference type="GO" id="GO:0045893">
    <property type="term" value="P:positive regulation of DNA-templated transcription"/>
    <property type="evidence" value="ECO:0007669"/>
    <property type="project" value="TreeGrafter"/>
</dbReference>
<feature type="compositionally biased region" description="Polar residues" evidence="8">
    <location>
        <begin position="153"/>
        <end position="176"/>
    </location>
</feature>
<dbReference type="PROSITE" id="PS01359">
    <property type="entry name" value="ZF_PHD_1"/>
    <property type="match status" value="1"/>
</dbReference>
<dbReference type="RefSeq" id="XP_058332436.1">
    <property type="nucleotide sequence ID" value="XM_058473433.1"/>
</dbReference>
<evidence type="ECO:0000259" key="9">
    <source>
        <dbReference type="PROSITE" id="PS50016"/>
    </source>
</evidence>
<sequence length="623" mass="68844">MAPEMESSRNANHVNGFTGNADDSRDTPDPHSNQSHTPRDEFLTDHSVIHEHYTGPGPLKNGAGHNPDWPDSYDDSNAKSADPVRQEDIPLPSVKIEPCGDDYQYRPIFDGSNDHPTPKTLANLKSGKTSRASPASDRSSPALSVKQPGGKKSGSSNRKNGTSRASSDRSSPAISVNLSANKKASAATKKGTAKKPAPKKRKLNDVDADSLDGRSNTPASRTSKTPGRKQGSVSVASSPVPEEKKKPKPRGKRRTEEDVDMEEEDDEDDDQLYCICKKPDNHDWMVACDGPCQDWYHGKCVNISPEDEELIDRYICPLCVDKGIGVTTWRPKCRLSDCRKPARATCKPPSKYCSDAHGQEFMRRRIESLKLGPQQTPDLGSMGGIITPGDLKAVLASVKSVDEFRNLGNRILATPAPSDGSEGSTNGEAHNNISKTPGLGVEAQNIDYSADELAKLEKIRKEREELLHRKEMLAARSTFVGLLRQRAKSLVEKLKELDPKGGWKDICGFDSRLSWSDEEFDEWRLSDAGKEALEQNTIEAFAASYPRTTDADGDASMGAEEDDQIAYWTRGVCSKKRCERHKQWIKVQQQDIFFEENAVNQGLAQNEQKSRTLNERAVLRMWA</sequence>
<feature type="region of interest" description="Disordered" evidence="8">
    <location>
        <begin position="1"/>
        <end position="266"/>
    </location>
</feature>
<dbReference type="GeneID" id="83200736"/>
<evidence type="ECO:0000256" key="7">
    <source>
        <dbReference type="SAM" id="Coils"/>
    </source>
</evidence>
<keyword evidence="11" id="KW-1185">Reference proteome</keyword>
<evidence type="ECO:0000313" key="11">
    <source>
        <dbReference type="Proteomes" id="UP001150941"/>
    </source>
</evidence>
<dbReference type="GO" id="GO:0048188">
    <property type="term" value="C:Set1C/COMPASS complex"/>
    <property type="evidence" value="ECO:0007669"/>
    <property type="project" value="InterPro"/>
</dbReference>
<dbReference type="Pfam" id="PF00628">
    <property type="entry name" value="PHD"/>
    <property type="match status" value="1"/>
</dbReference>
<dbReference type="InterPro" id="IPR013083">
    <property type="entry name" value="Znf_RING/FYVE/PHD"/>
</dbReference>
<evidence type="ECO:0000256" key="4">
    <source>
        <dbReference type="ARBA" id="ARBA00022833"/>
    </source>
</evidence>
<feature type="compositionally biased region" description="Polar residues" evidence="8">
    <location>
        <begin position="8"/>
        <end position="18"/>
    </location>
</feature>
<evidence type="ECO:0000256" key="3">
    <source>
        <dbReference type="ARBA" id="ARBA00022771"/>
    </source>
</evidence>
<keyword evidence="7" id="KW-0175">Coiled coil</keyword>
<dbReference type="InterPro" id="IPR001965">
    <property type="entry name" value="Znf_PHD"/>
</dbReference>
<evidence type="ECO:0000256" key="2">
    <source>
        <dbReference type="ARBA" id="ARBA00022723"/>
    </source>
</evidence>
<reference evidence="10" key="2">
    <citation type="journal article" date="2023" name="IMA Fungus">
        <title>Comparative genomic study of the Penicillium genus elucidates a diverse pangenome and 15 lateral gene transfer events.</title>
        <authorList>
            <person name="Petersen C."/>
            <person name="Sorensen T."/>
            <person name="Nielsen M.R."/>
            <person name="Sondergaard T.E."/>
            <person name="Sorensen J.L."/>
            <person name="Fitzpatrick D.A."/>
            <person name="Frisvad J.C."/>
            <person name="Nielsen K.L."/>
        </authorList>
    </citation>
    <scope>NUCLEOTIDE SEQUENCE</scope>
    <source>
        <strain evidence="10">IBT 19713</strain>
    </source>
</reference>
<feature type="region of interest" description="Disordered" evidence="8">
    <location>
        <begin position="412"/>
        <end position="438"/>
    </location>
</feature>